<dbReference type="Proteomes" id="UP001420932">
    <property type="component" value="Unassembled WGS sequence"/>
</dbReference>
<gene>
    <name evidence="5" type="ORF">Syun_000315</name>
</gene>
<dbReference type="EMBL" id="JBBNAF010000001">
    <property type="protein sequence ID" value="KAK9168175.1"/>
    <property type="molecule type" value="Genomic_DNA"/>
</dbReference>
<comment type="caution">
    <text evidence="5">The sequence shown here is derived from an EMBL/GenBank/DDBJ whole genome shotgun (WGS) entry which is preliminary data.</text>
</comment>
<dbReference type="GO" id="GO:0031201">
    <property type="term" value="C:SNARE complex"/>
    <property type="evidence" value="ECO:0007669"/>
    <property type="project" value="TreeGrafter"/>
</dbReference>
<dbReference type="InterPro" id="IPR006012">
    <property type="entry name" value="Syntaxin/epimorphin_CS"/>
</dbReference>
<dbReference type="AlphaFoldDB" id="A0AAP0Q5G0"/>
<dbReference type="GO" id="GO:0006886">
    <property type="term" value="P:intracellular protein transport"/>
    <property type="evidence" value="ECO:0007669"/>
    <property type="project" value="InterPro"/>
</dbReference>
<dbReference type="GO" id="GO:0006906">
    <property type="term" value="P:vesicle fusion"/>
    <property type="evidence" value="ECO:0007669"/>
    <property type="project" value="TreeGrafter"/>
</dbReference>
<keyword evidence="2" id="KW-0813">Transport</keyword>
<evidence type="ECO:0000256" key="1">
    <source>
        <dbReference type="ARBA" id="ARBA00009063"/>
    </source>
</evidence>
<dbReference type="GO" id="GO:0006888">
    <property type="term" value="P:endoplasmic reticulum to Golgi vesicle-mediated transport"/>
    <property type="evidence" value="ECO:0007669"/>
    <property type="project" value="TreeGrafter"/>
</dbReference>
<dbReference type="GO" id="GO:0000149">
    <property type="term" value="F:SNARE binding"/>
    <property type="evidence" value="ECO:0007669"/>
    <property type="project" value="TreeGrafter"/>
</dbReference>
<protein>
    <recommendedName>
        <fullName evidence="4">t-SNARE coiled-coil homology domain-containing protein</fullName>
    </recommendedName>
</protein>
<dbReference type="InterPro" id="IPR010989">
    <property type="entry name" value="SNARE"/>
</dbReference>
<evidence type="ECO:0000256" key="2">
    <source>
        <dbReference type="ARBA" id="ARBA00022927"/>
    </source>
</evidence>
<evidence type="ECO:0000259" key="4">
    <source>
        <dbReference type="PROSITE" id="PS50192"/>
    </source>
</evidence>
<feature type="domain" description="T-SNARE coiled-coil homology" evidence="4">
    <location>
        <begin position="171"/>
        <end position="233"/>
    </location>
</feature>
<evidence type="ECO:0000313" key="6">
    <source>
        <dbReference type="Proteomes" id="UP001420932"/>
    </source>
</evidence>
<dbReference type="GO" id="GO:0048278">
    <property type="term" value="P:vesicle docking"/>
    <property type="evidence" value="ECO:0007669"/>
    <property type="project" value="TreeGrafter"/>
</dbReference>
<keyword evidence="6" id="KW-1185">Reference proteome</keyword>
<feature type="compositionally biased region" description="Polar residues" evidence="3">
    <location>
        <begin position="104"/>
        <end position="120"/>
    </location>
</feature>
<dbReference type="Gene3D" id="1.20.58.70">
    <property type="match status" value="1"/>
</dbReference>
<organism evidence="5 6">
    <name type="scientific">Stephania yunnanensis</name>
    <dbReference type="NCBI Taxonomy" id="152371"/>
    <lineage>
        <taxon>Eukaryota</taxon>
        <taxon>Viridiplantae</taxon>
        <taxon>Streptophyta</taxon>
        <taxon>Embryophyta</taxon>
        <taxon>Tracheophyta</taxon>
        <taxon>Spermatophyta</taxon>
        <taxon>Magnoliopsida</taxon>
        <taxon>Ranunculales</taxon>
        <taxon>Menispermaceae</taxon>
        <taxon>Menispermoideae</taxon>
        <taxon>Cissampelideae</taxon>
        <taxon>Stephania</taxon>
    </lineage>
</organism>
<name>A0AAP0Q5G0_9MAGN</name>
<evidence type="ECO:0000256" key="3">
    <source>
        <dbReference type="SAM" id="MobiDB-lite"/>
    </source>
</evidence>
<dbReference type="GO" id="GO:0005484">
    <property type="term" value="F:SNAP receptor activity"/>
    <property type="evidence" value="ECO:0007669"/>
    <property type="project" value="InterPro"/>
</dbReference>
<keyword evidence="2" id="KW-0653">Protein transport</keyword>
<reference evidence="5 6" key="1">
    <citation type="submission" date="2024-01" db="EMBL/GenBank/DDBJ databases">
        <title>Genome assemblies of Stephania.</title>
        <authorList>
            <person name="Yang L."/>
        </authorList>
    </citation>
    <scope>NUCLEOTIDE SEQUENCE [LARGE SCALE GENOMIC DNA]</scope>
    <source>
        <strain evidence="5">YNDBR</strain>
        <tissue evidence="5">Leaf</tissue>
    </source>
</reference>
<sequence length="295" mass="32390">MFDDPLVEIQELTAVIKSDITSLNMAVSDLHAIQNLELADGNCSKDRVTHASTICDDLKTRLMETTKQFQGVLTARTENLKAHENRKQIFSTNSVRENPFLKQARTTTKPPPWSNTSSNLQPSIMASTVAQSSNQLSCLDRGLTRRRSAVESSPSHHMEVSLLQQVVPRQDSHTQGQASALQNVESTISELGGIFSQLATMVAQQGELAIRIDDNMEESLANVEGARSALLKHLHQISSNRNAAWTGAAKTDSSTSLGKNESLPTNDNAKDLLLSEKLGHVRTCTLLFEKDDELK</sequence>
<dbReference type="PANTHER" id="PTHR19957">
    <property type="entry name" value="SYNTAXIN"/>
    <property type="match status" value="1"/>
</dbReference>
<feature type="region of interest" description="Disordered" evidence="3">
    <location>
        <begin position="96"/>
        <end position="120"/>
    </location>
</feature>
<dbReference type="InterPro" id="IPR000727">
    <property type="entry name" value="T_SNARE_dom"/>
</dbReference>
<dbReference type="PANTHER" id="PTHR19957:SF228">
    <property type="entry name" value="SYNTAXIN-31"/>
    <property type="match status" value="1"/>
</dbReference>
<evidence type="ECO:0000313" key="5">
    <source>
        <dbReference type="EMBL" id="KAK9168175.1"/>
    </source>
</evidence>
<dbReference type="SUPFAM" id="SSF47661">
    <property type="entry name" value="t-snare proteins"/>
    <property type="match status" value="1"/>
</dbReference>
<dbReference type="InterPro" id="IPR045242">
    <property type="entry name" value="Syntaxin"/>
</dbReference>
<proteinExistence type="inferred from homology"/>
<accession>A0AAP0Q5G0</accession>
<dbReference type="PROSITE" id="PS50192">
    <property type="entry name" value="T_SNARE"/>
    <property type="match status" value="1"/>
</dbReference>
<dbReference type="SMART" id="SM00397">
    <property type="entry name" value="t_SNARE"/>
    <property type="match status" value="1"/>
</dbReference>
<dbReference type="CDD" id="cd15844">
    <property type="entry name" value="SNARE_syntaxin5"/>
    <property type="match status" value="1"/>
</dbReference>
<dbReference type="GO" id="GO:0000139">
    <property type="term" value="C:Golgi membrane"/>
    <property type="evidence" value="ECO:0007669"/>
    <property type="project" value="TreeGrafter"/>
</dbReference>
<comment type="similarity">
    <text evidence="1">Belongs to the syntaxin family.</text>
</comment>
<dbReference type="PROSITE" id="PS00914">
    <property type="entry name" value="SYNTAXIN"/>
    <property type="match status" value="1"/>
</dbReference>